<evidence type="ECO:0000313" key="1">
    <source>
        <dbReference type="EMBL" id="EPQ55998.1"/>
    </source>
</evidence>
<sequence length="403" mass="43737">MFLNVLIYVLSGVSLLSTLLNGLHLSLPTALSLFSSDSLFFLPHISLVLFPKSSFVPVPFTQPSTAISPLFSIVDTTIPGLLSPALYYSSTEVSSDIKQDVFDSAAEAAITTDLVVYAPSIGPDEYPLERLVAFRDYSPKPSTPTCGVFDLLDSASFLEHSLDLAAPVASTPEIISGLSFELTIRSSSELTVYEHRDHFVCPASAPNVVSSEPAVRPSELAVYQPHDIFVCLASPSPSHVFSNVSQKSRPSPVNERDVDYMPQHVPSLSALVIIGRAPTAMPTGNDAFIETASRTMGAIYRRLASIFYNLPWTGLDIPAPQEYWQKLVCHWVTRLYTIMKLRSRAPYIALGITMVKGQTVDDQESNGLLGRLSAKLRSARMLAAVFGGKSSVTANATTTLSKM</sequence>
<gene>
    <name evidence="1" type="ORF">GLOTRDRAFT_129204</name>
</gene>
<dbReference type="RefSeq" id="XP_007866004.1">
    <property type="nucleotide sequence ID" value="XM_007867813.1"/>
</dbReference>
<dbReference type="GeneID" id="19301869"/>
<keyword evidence="2" id="KW-1185">Reference proteome</keyword>
<dbReference type="HOGENOM" id="CLU_618274_0_0_1"/>
<proteinExistence type="predicted"/>
<dbReference type="Proteomes" id="UP000030669">
    <property type="component" value="Unassembled WGS sequence"/>
</dbReference>
<dbReference type="AlphaFoldDB" id="S7Q9H7"/>
<protein>
    <submittedName>
        <fullName evidence="1">Uncharacterized protein</fullName>
    </submittedName>
</protein>
<organism evidence="1 2">
    <name type="scientific">Gloeophyllum trabeum (strain ATCC 11539 / FP-39264 / Madison 617)</name>
    <name type="common">Brown rot fungus</name>
    <dbReference type="NCBI Taxonomy" id="670483"/>
    <lineage>
        <taxon>Eukaryota</taxon>
        <taxon>Fungi</taxon>
        <taxon>Dikarya</taxon>
        <taxon>Basidiomycota</taxon>
        <taxon>Agaricomycotina</taxon>
        <taxon>Agaricomycetes</taxon>
        <taxon>Gloeophyllales</taxon>
        <taxon>Gloeophyllaceae</taxon>
        <taxon>Gloeophyllum</taxon>
    </lineage>
</organism>
<name>S7Q9H7_GLOTA</name>
<reference evidence="1 2" key="1">
    <citation type="journal article" date="2012" name="Science">
        <title>The Paleozoic origin of enzymatic lignin decomposition reconstructed from 31 fungal genomes.</title>
        <authorList>
            <person name="Floudas D."/>
            <person name="Binder M."/>
            <person name="Riley R."/>
            <person name="Barry K."/>
            <person name="Blanchette R.A."/>
            <person name="Henrissat B."/>
            <person name="Martinez A.T."/>
            <person name="Otillar R."/>
            <person name="Spatafora J.W."/>
            <person name="Yadav J.S."/>
            <person name="Aerts A."/>
            <person name="Benoit I."/>
            <person name="Boyd A."/>
            <person name="Carlson A."/>
            <person name="Copeland A."/>
            <person name="Coutinho P.M."/>
            <person name="de Vries R.P."/>
            <person name="Ferreira P."/>
            <person name="Findley K."/>
            <person name="Foster B."/>
            <person name="Gaskell J."/>
            <person name="Glotzer D."/>
            <person name="Gorecki P."/>
            <person name="Heitman J."/>
            <person name="Hesse C."/>
            <person name="Hori C."/>
            <person name="Igarashi K."/>
            <person name="Jurgens J.A."/>
            <person name="Kallen N."/>
            <person name="Kersten P."/>
            <person name="Kohler A."/>
            <person name="Kuees U."/>
            <person name="Kumar T.K.A."/>
            <person name="Kuo A."/>
            <person name="LaButti K."/>
            <person name="Larrondo L.F."/>
            <person name="Lindquist E."/>
            <person name="Ling A."/>
            <person name="Lombard V."/>
            <person name="Lucas S."/>
            <person name="Lundell T."/>
            <person name="Martin R."/>
            <person name="McLaughlin D.J."/>
            <person name="Morgenstern I."/>
            <person name="Morin E."/>
            <person name="Murat C."/>
            <person name="Nagy L.G."/>
            <person name="Nolan M."/>
            <person name="Ohm R.A."/>
            <person name="Patyshakuliyeva A."/>
            <person name="Rokas A."/>
            <person name="Ruiz-Duenas F.J."/>
            <person name="Sabat G."/>
            <person name="Salamov A."/>
            <person name="Samejima M."/>
            <person name="Schmutz J."/>
            <person name="Slot J.C."/>
            <person name="St John F."/>
            <person name="Stenlid J."/>
            <person name="Sun H."/>
            <person name="Sun S."/>
            <person name="Syed K."/>
            <person name="Tsang A."/>
            <person name="Wiebenga A."/>
            <person name="Young D."/>
            <person name="Pisabarro A."/>
            <person name="Eastwood D.C."/>
            <person name="Martin F."/>
            <person name="Cullen D."/>
            <person name="Grigoriev I.V."/>
            <person name="Hibbett D.S."/>
        </authorList>
    </citation>
    <scope>NUCLEOTIDE SEQUENCE [LARGE SCALE GENOMIC DNA]</scope>
    <source>
        <strain evidence="1 2">ATCC 11539</strain>
    </source>
</reference>
<dbReference type="EMBL" id="KB469301">
    <property type="protein sequence ID" value="EPQ55998.1"/>
    <property type="molecule type" value="Genomic_DNA"/>
</dbReference>
<dbReference type="KEGG" id="gtr:GLOTRDRAFT_129204"/>
<accession>S7Q9H7</accession>
<evidence type="ECO:0000313" key="2">
    <source>
        <dbReference type="Proteomes" id="UP000030669"/>
    </source>
</evidence>